<evidence type="ECO:0000256" key="2">
    <source>
        <dbReference type="ARBA" id="ARBA00001936"/>
    </source>
</evidence>
<dbReference type="OrthoDB" id="407298at2759"/>
<keyword evidence="8" id="KW-0464">Manganese</keyword>
<evidence type="ECO:0000256" key="9">
    <source>
        <dbReference type="SAM" id="SignalP"/>
    </source>
</evidence>
<dbReference type="Gene3D" id="3.10.450.60">
    <property type="match status" value="1"/>
</dbReference>
<evidence type="ECO:0000313" key="11">
    <source>
        <dbReference type="EMBL" id="EMR72883.1"/>
    </source>
</evidence>
<dbReference type="PROSITE" id="PS51393">
    <property type="entry name" value="LIPOXYGENASE_3"/>
    <property type="match status" value="1"/>
</dbReference>
<dbReference type="InterPro" id="IPR013819">
    <property type="entry name" value="LipOase_C"/>
</dbReference>
<keyword evidence="6" id="KW-0223">Dioxygenase</keyword>
<dbReference type="STRING" id="1287681.M7T7J9"/>
<dbReference type="KEGG" id="ela:UCREL1_55"/>
<evidence type="ECO:0000256" key="5">
    <source>
        <dbReference type="ARBA" id="ARBA00022723"/>
    </source>
</evidence>
<evidence type="ECO:0000256" key="3">
    <source>
        <dbReference type="ARBA" id="ARBA00013178"/>
    </source>
</evidence>
<protein>
    <recommendedName>
        <fullName evidence="4">Manganese lipoxygenase</fullName>
        <ecNumber evidence="3">1.13.11.45</ecNumber>
    </recommendedName>
</protein>
<dbReference type="GO" id="GO:0046872">
    <property type="term" value="F:metal ion binding"/>
    <property type="evidence" value="ECO:0007669"/>
    <property type="project" value="UniProtKB-KW"/>
</dbReference>
<dbReference type="EC" id="1.13.11.45" evidence="3"/>
<sequence length="582" mass="63251">MRNIIPGLLCAGIAAVEGAAVPSSSSARVAGIEAKREGWVYGPSIAGNTSFYPTGSLGDAAVEADNTAAFAFQNTHYVNVQADSAAVAVALNASGGVKTLDDFSKYYTGQWKLTAPEGPYQGMLSNYTSDLLFSMERLSVAPFRLFRVKADDALVFSVDNAESISGLSLEALQSQGRLFLVDHSDQKDLPRSSTFKYGGAAQAYFYIHPVSGDFLPLAVKPNNEGSDLVFTPEDDENDWLLAKMIFNLNDVWFTQWYHLAAEHETSEIVYLSAIRSLSEDHPFMPILHRLSKWTWAMRPLAIERLIFSGGPVDQLFPWAGSIAESYTDGLYQSGEASSWTANYFEANLEARGLLHSDFGPALRSFPFHDDASTVVGAIRGFFATLVDSYYEDGDAIGADVELQAWLAEASGPAEVRDFPAGPAADKETVVDILTHFAYLVSVQHGVLNTNSPVASTASLPLHPLAFYRPLPTEKGTIASEEDLVTYLPPTAAAIGQIALLAAFNRPEFLGTEETLRHMFDDADVLGRMNEQARDAEATFRSAMDAFGAEVAARGFDGEGLSQGMPFVWNALDPDKAMYWITI</sequence>
<dbReference type="Pfam" id="PF00305">
    <property type="entry name" value="Lipoxygenase"/>
    <property type="match status" value="1"/>
</dbReference>
<dbReference type="eggNOG" id="ENOG502QQSP">
    <property type="taxonomic scope" value="Eukaryota"/>
</dbReference>
<evidence type="ECO:0000256" key="7">
    <source>
        <dbReference type="ARBA" id="ARBA00023002"/>
    </source>
</evidence>
<feature type="signal peptide" evidence="9">
    <location>
        <begin position="1"/>
        <end position="18"/>
    </location>
</feature>
<dbReference type="AlphaFoldDB" id="M7T7J9"/>
<gene>
    <name evidence="11" type="ORF">UCREL1_55</name>
</gene>
<evidence type="ECO:0000313" key="12">
    <source>
        <dbReference type="Proteomes" id="UP000012174"/>
    </source>
</evidence>
<dbReference type="Proteomes" id="UP000012174">
    <property type="component" value="Unassembled WGS sequence"/>
</dbReference>
<dbReference type="GO" id="GO:0050584">
    <property type="term" value="F:linoleate 11-lipoxygenase activity"/>
    <property type="evidence" value="ECO:0007669"/>
    <property type="project" value="UniProtKB-EC"/>
</dbReference>
<dbReference type="GO" id="GO:0043651">
    <property type="term" value="P:linoleic acid metabolic process"/>
    <property type="evidence" value="ECO:0007669"/>
    <property type="project" value="UniProtKB-ARBA"/>
</dbReference>
<evidence type="ECO:0000256" key="4">
    <source>
        <dbReference type="ARBA" id="ARBA00021175"/>
    </source>
</evidence>
<name>M7T7J9_EUTLA</name>
<dbReference type="OMA" id="HHFMNGR"/>
<dbReference type="HOGENOM" id="CLU_004282_4_0_1"/>
<evidence type="ECO:0000256" key="8">
    <source>
        <dbReference type="ARBA" id="ARBA00023211"/>
    </source>
</evidence>
<keyword evidence="9" id="KW-0732">Signal</keyword>
<dbReference type="SUPFAM" id="SSF48484">
    <property type="entry name" value="Lipoxigenase"/>
    <property type="match status" value="1"/>
</dbReference>
<keyword evidence="7" id="KW-0560">Oxidoreductase</keyword>
<evidence type="ECO:0000259" key="10">
    <source>
        <dbReference type="PROSITE" id="PS51393"/>
    </source>
</evidence>
<organism evidence="11 12">
    <name type="scientific">Eutypa lata (strain UCR-EL1)</name>
    <name type="common">Grapevine dieback disease fungus</name>
    <name type="synonym">Eutypa armeniacae</name>
    <dbReference type="NCBI Taxonomy" id="1287681"/>
    <lineage>
        <taxon>Eukaryota</taxon>
        <taxon>Fungi</taxon>
        <taxon>Dikarya</taxon>
        <taxon>Ascomycota</taxon>
        <taxon>Pezizomycotina</taxon>
        <taxon>Sordariomycetes</taxon>
        <taxon>Xylariomycetidae</taxon>
        <taxon>Xylariales</taxon>
        <taxon>Diatrypaceae</taxon>
        <taxon>Eutypa</taxon>
    </lineage>
</organism>
<feature type="chain" id="PRO_5004085615" description="Manganese lipoxygenase" evidence="9">
    <location>
        <begin position="19"/>
        <end position="582"/>
    </location>
</feature>
<dbReference type="EMBL" id="KB705358">
    <property type="protein sequence ID" value="EMR72883.1"/>
    <property type="molecule type" value="Genomic_DNA"/>
</dbReference>
<proteinExistence type="predicted"/>
<comment type="catalytic activity">
    <reaction evidence="1">
        <text>(9Z,12Z)-octadecadienoate + O2 = (11S)-hydroperoxy-(9Z,12Z)-octadecadienoate</text>
        <dbReference type="Rhea" id="RHEA:18993"/>
        <dbReference type="ChEBI" id="CHEBI:15379"/>
        <dbReference type="ChEBI" id="CHEBI:30245"/>
        <dbReference type="ChEBI" id="CHEBI:57467"/>
        <dbReference type="EC" id="1.13.11.45"/>
    </reaction>
</comment>
<feature type="domain" description="Lipoxygenase" evidence="10">
    <location>
        <begin position="161"/>
        <end position="582"/>
    </location>
</feature>
<dbReference type="PANTHER" id="PTHR11771">
    <property type="entry name" value="LIPOXYGENASE"/>
    <property type="match status" value="1"/>
</dbReference>
<accession>M7T7J9</accession>
<reference evidence="12" key="1">
    <citation type="journal article" date="2013" name="Genome Announc.">
        <title>Draft genome sequence of the grapevine dieback fungus Eutypa lata UCR-EL1.</title>
        <authorList>
            <person name="Blanco-Ulate B."/>
            <person name="Rolshausen P.E."/>
            <person name="Cantu D."/>
        </authorList>
    </citation>
    <scope>NUCLEOTIDE SEQUENCE [LARGE SCALE GENOMIC DNA]</scope>
    <source>
        <strain evidence="12">UCR-EL1</strain>
    </source>
</reference>
<keyword evidence="5" id="KW-0479">Metal-binding</keyword>
<dbReference type="Gene3D" id="1.20.245.10">
    <property type="entry name" value="Lipoxygenase-1, Domain 5"/>
    <property type="match status" value="1"/>
</dbReference>
<dbReference type="InterPro" id="IPR036226">
    <property type="entry name" value="LipOase_C_sf"/>
</dbReference>
<evidence type="ECO:0000256" key="1">
    <source>
        <dbReference type="ARBA" id="ARBA00000366"/>
    </source>
</evidence>
<evidence type="ECO:0000256" key="6">
    <source>
        <dbReference type="ARBA" id="ARBA00022964"/>
    </source>
</evidence>
<keyword evidence="12" id="KW-1185">Reference proteome</keyword>
<dbReference type="InterPro" id="IPR000907">
    <property type="entry name" value="LipOase"/>
</dbReference>
<dbReference type="GO" id="GO:0034440">
    <property type="term" value="P:lipid oxidation"/>
    <property type="evidence" value="ECO:0007669"/>
    <property type="project" value="InterPro"/>
</dbReference>
<comment type="cofactor">
    <cofactor evidence="2">
        <name>Mn(2+)</name>
        <dbReference type="ChEBI" id="CHEBI:29035"/>
    </cofactor>
</comment>